<keyword evidence="2" id="KW-1185">Reference proteome</keyword>
<proteinExistence type="predicted"/>
<dbReference type="Proteomes" id="UP000694620">
    <property type="component" value="Unassembled WGS sequence"/>
</dbReference>
<evidence type="ECO:0000313" key="2">
    <source>
        <dbReference type="Proteomes" id="UP000694620"/>
    </source>
</evidence>
<dbReference type="PANTHER" id="PTHR46467:SF1">
    <property type="entry name" value="TETHER CONTAINING UBX DOMAIN FOR GLUT4"/>
    <property type="match status" value="1"/>
</dbReference>
<protein>
    <submittedName>
        <fullName evidence="1">Uncharacterized protein</fullName>
    </submittedName>
</protein>
<dbReference type="Ensembl" id="ENSECRT00000031295.1">
    <property type="protein sequence ID" value="ENSECRP00000030651.1"/>
    <property type="gene ID" value="ENSECRG00000020798.1"/>
</dbReference>
<dbReference type="AlphaFoldDB" id="A0A8C4TCN3"/>
<evidence type="ECO:0000313" key="1">
    <source>
        <dbReference type="Ensembl" id="ENSECRP00000030651.1"/>
    </source>
</evidence>
<dbReference type="GO" id="GO:0005634">
    <property type="term" value="C:nucleus"/>
    <property type="evidence" value="ECO:0007669"/>
    <property type="project" value="TreeGrafter"/>
</dbReference>
<dbReference type="PANTHER" id="PTHR46467">
    <property type="entry name" value="TETHER CONTAINING UBX DOMAIN FOR GLUT4"/>
    <property type="match status" value="1"/>
</dbReference>
<reference evidence="1" key="1">
    <citation type="submission" date="2025-08" db="UniProtKB">
        <authorList>
            <consortium name="Ensembl"/>
        </authorList>
    </citation>
    <scope>IDENTIFICATION</scope>
</reference>
<dbReference type="GeneTree" id="ENSGT00950000186101"/>
<organism evidence="1 2">
    <name type="scientific">Erpetoichthys calabaricus</name>
    <name type="common">Rope fish</name>
    <name type="synonym">Calamoichthys calabaricus</name>
    <dbReference type="NCBI Taxonomy" id="27687"/>
    <lineage>
        <taxon>Eukaryota</taxon>
        <taxon>Metazoa</taxon>
        <taxon>Chordata</taxon>
        <taxon>Craniata</taxon>
        <taxon>Vertebrata</taxon>
        <taxon>Euteleostomi</taxon>
        <taxon>Actinopterygii</taxon>
        <taxon>Polypteriformes</taxon>
        <taxon>Polypteridae</taxon>
        <taxon>Erpetoichthys</taxon>
    </lineage>
</organism>
<dbReference type="GO" id="GO:0005737">
    <property type="term" value="C:cytoplasm"/>
    <property type="evidence" value="ECO:0007669"/>
    <property type="project" value="TreeGrafter"/>
</dbReference>
<sequence length="72" mass="8471">ELQHRYSREGLSSIYFCTDVRIALQLEDGSRLQGSFLCGQTLWDLINYFPHTRQVTLLHFTEFHNNKRANAL</sequence>
<dbReference type="GO" id="GO:0006886">
    <property type="term" value="P:intracellular protein transport"/>
    <property type="evidence" value="ECO:0007669"/>
    <property type="project" value="TreeGrafter"/>
</dbReference>
<name>A0A8C4TCN3_ERPCA</name>
<dbReference type="GO" id="GO:0042593">
    <property type="term" value="P:glucose homeostasis"/>
    <property type="evidence" value="ECO:0007669"/>
    <property type="project" value="TreeGrafter"/>
</dbReference>
<dbReference type="GO" id="GO:0012506">
    <property type="term" value="C:vesicle membrane"/>
    <property type="evidence" value="ECO:0007669"/>
    <property type="project" value="TreeGrafter"/>
</dbReference>
<reference evidence="1" key="2">
    <citation type="submission" date="2025-09" db="UniProtKB">
        <authorList>
            <consortium name="Ensembl"/>
        </authorList>
    </citation>
    <scope>IDENTIFICATION</scope>
</reference>
<accession>A0A8C4TCN3</accession>